<comment type="caution">
    <text evidence="2">The sequence shown here is derived from an EMBL/GenBank/DDBJ whole genome shotgun (WGS) entry which is preliminary data.</text>
</comment>
<evidence type="ECO:0000313" key="2">
    <source>
        <dbReference type="EMBL" id="KAE8723877.1"/>
    </source>
</evidence>
<reference evidence="2" key="1">
    <citation type="submission" date="2019-09" db="EMBL/GenBank/DDBJ databases">
        <title>Draft genome information of white flower Hibiscus syriacus.</title>
        <authorList>
            <person name="Kim Y.-M."/>
        </authorList>
    </citation>
    <scope>NUCLEOTIDE SEQUENCE [LARGE SCALE GENOMIC DNA]</scope>
    <source>
        <strain evidence="2">YM2019G1</strain>
    </source>
</reference>
<dbReference type="Pfam" id="PF07468">
    <property type="entry name" value="Agglutinin"/>
    <property type="match status" value="3"/>
</dbReference>
<dbReference type="SMART" id="SM00791">
    <property type="entry name" value="Agglutinin"/>
    <property type="match status" value="3"/>
</dbReference>
<feature type="domain" description="Agglutinin" evidence="1">
    <location>
        <begin position="3"/>
        <end position="155"/>
    </location>
</feature>
<dbReference type="Gene3D" id="2.170.15.10">
    <property type="entry name" value="Proaerolysin, chain A, domain 3"/>
    <property type="match status" value="1"/>
</dbReference>
<dbReference type="PANTHER" id="PTHR39244:SF5">
    <property type="entry name" value="NATTERIN-3-LIKE"/>
    <property type="match status" value="1"/>
</dbReference>
<dbReference type="AlphaFoldDB" id="A0A6A3C619"/>
<dbReference type="Gene3D" id="2.80.10.50">
    <property type="match status" value="3"/>
</dbReference>
<dbReference type="PANTHER" id="PTHR39244">
    <property type="entry name" value="NATTERIN-4"/>
    <property type="match status" value="1"/>
</dbReference>
<gene>
    <name evidence="2" type="ORF">F3Y22_tig00011718pilonHSYRG00209</name>
</gene>
<accession>A0A6A3C619</accession>
<name>A0A6A3C619_HIBSY</name>
<dbReference type="EMBL" id="VEPZ02000503">
    <property type="protein sequence ID" value="KAE8723877.1"/>
    <property type="molecule type" value="Genomic_DNA"/>
</dbReference>
<dbReference type="SUPFAM" id="SSF50382">
    <property type="entry name" value="Agglutinin"/>
    <property type="match status" value="3"/>
</dbReference>
<proteinExistence type="predicted"/>
<evidence type="ECO:0000259" key="1">
    <source>
        <dbReference type="SMART" id="SM00791"/>
    </source>
</evidence>
<protein>
    <recommendedName>
        <fullName evidence="1">Agglutinin domain-containing protein</fullName>
    </recommendedName>
</protein>
<keyword evidence="3" id="KW-1185">Reference proteome</keyword>
<dbReference type="SUPFAM" id="SSF56973">
    <property type="entry name" value="Aerolisin/ETX pore-forming domain"/>
    <property type="match status" value="1"/>
</dbReference>
<dbReference type="Proteomes" id="UP000436088">
    <property type="component" value="Unassembled WGS sequence"/>
</dbReference>
<feature type="domain" description="Agglutinin" evidence="1">
    <location>
        <begin position="316"/>
        <end position="449"/>
    </location>
</feature>
<feature type="domain" description="Agglutinin" evidence="1">
    <location>
        <begin position="167"/>
        <end position="311"/>
    </location>
</feature>
<dbReference type="InterPro" id="IPR008998">
    <property type="entry name" value="Agglutinin"/>
</dbReference>
<dbReference type="InterPro" id="IPR036242">
    <property type="entry name" value="Agglutinin_dom_sf"/>
</dbReference>
<sequence>MAFTWPKFIVLKSERANQYLSCRVSSLNGRAECFETQALRTPCTKFEVQRANSSAQDGLVHIKNCYINKYCERLFYAPIPLWPGTETQGFYYYGANADKPEEDRSKKACTLFKFISVDTATNKFRFQHVQSQEYLDDTGSSRTTADAYSVFTVFDWELLANWFFFSASFIVLKSNVNNQYLGFIREKGESYGCVKSSETQILSPYAKFEVEMATSPGTDGLVHIRSCQTNKYWVAGTNSEITVTAKKPEEDRSNELCTLFKIVSVDDAASEVRIRHVQSKRYLRILDGTWRASAVSEDFDYSHNDLFVLIDWDTSVILPKYVAFKGTDGQYLCLRDVNGQPSLQFASKDIGESDVTMEIFVTNDGNIRIKPDSSTKFWRHNSDSIVVDSDYTSSINNMDTVFRPVKVNDDSIALLNLGNNKFCIRDANTSCLAAQVSSITKDVQLKVEEPVLGRKIFGVKYDLDNARVYDETVLVVARNSASNYTGQADTLNVKLYMEWMGRSSYLVKFRLDLIGTDHDDKQGRGSCTPVKVPPMTKVTVDLVAKRGKCDVPFTFLQKDSLYNGSGIVYEVQGNTYTGSNYYSTDFQTKQESLSSSI</sequence>
<evidence type="ECO:0000313" key="3">
    <source>
        <dbReference type="Proteomes" id="UP000436088"/>
    </source>
</evidence>
<dbReference type="InterPro" id="IPR053237">
    <property type="entry name" value="Natterin_C"/>
</dbReference>
<organism evidence="2 3">
    <name type="scientific">Hibiscus syriacus</name>
    <name type="common">Rose of Sharon</name>
    <dbReference type="NCBI Taxonomy" id="106335"/>
    <lineage>
        <taxon>Eukaryota</taxon>
        <taxon>Viridiplantae</taxon>
        <taxon>Streptophyta</taxon>
        <taxon>Embryophyta</taxon>
        <taxon>Tracheophyta</taxon>
        <taxon>Spermatophyta</taxon>
        <taxon>Magnoliopsida</taxon>
        <taxon>eudicotyledons</taxon>
        <taxon>Gunneridae</taxon>
        <taxon>Pentapetalae</taxon>
        <taxon>rosids</taxon>
        <taxon>malvids</taxon>
        <taxon>Malvales</taxon>
        <taxon>Malvaceae</taxon>
        <taxon>Malvoideae</taxon>
        <taxon>Hibiscus</taxon>
    </lineage>
</organism>